<accession>A0A397TCF3</accession>
<sequence>MSNGTRKTVLKNVGQAITALHEQNIVFGDLRRPNILVTTKGTILVDFEWCGRHNTDRYPVTMSTEISWPEGARPGGLLMRAHDDHWLQVLRHDLNLY</sequence>
<feature type="domain" description="Protein kinase" evidence="1">
    <location>
        <begin position="1"/>
        <end position="97"/>
    </location>
</feature>
<dbReference type="EMBL" id="QKYT01000089">
    <property type="protein sequence ID" value="RIA94125.1"/>
    <property type="molecule type" value="Genomic_DNA"/>
</dbReference>
<dbReference type="Proteomes" id="UP000265703">
    <property type="component" value="Unassembled WGS sequence"/>
</dbReference>
<evidence type="ECO:0000259" key="1">
    <source>
        <dbReference type="PROSITE" id="PS50011"/>
    </source>
</evidence>
<evidence type="ECO:0000313" key="3">
    <source>
        <dbReference type="Proteomes" id="UP000265703"/>
    </source>
</evidence>
<reference evidence="2 3" key="1">
    <citation type="submission" date="2018-06" db="EMBL/GenBank/DDBJ databases">
        <title>Comparative genomics reveals the genomic features of Rhizophagus irregularis, R. cerebriforme, R. diaphanum and Gigaspora rosea, and their symbiotic lifestyle signature.</title>
        <authorList>
            <person name="Morin E."/>
            <person name="San Clemente H."/>
            <person name="Chen E.C.H."/>
            <person name="De La Providencia I."/>
            <person name="Hainaut M."/>
            <person name="Kuo A."/>
            <person name="Kohler A."/>
            <person name="Murat C."/>
            <person name="Tang N."/>
            <person name="Roy S."/>
            <person name="Loubradou J."/>
            <person name="Henrissat B."/>
            <person name="Grigoriev I.V."/>
            <person name="Corradi N."/>
            <person name="Roux C."/>
            <person name="Martin F.M."/>
        </authorList>
    </citation>
    <scope>NUCLEOTIDE SEQUENCE [LARGE SCALE GENOMIC DNA]</scope>
    <source>
        <strain evidence="2 3">DAOM 227022</strain>
    </source>
</reference>
<dbReference type="OrthoDB" id="2303176at2759"/>
<keyword evidence="3" id="KW-1185">Reference proteome</keyword>
<dbReference type="GO" id="GO:0005524">
    <property type="term" value="F:ATP binding"/>
    <property type="evidence" value="ECO:0007669"/>
    <property type="project" value="InterPro"/>
</dbReference>
<protein>
    <recommendedName>
        <fullName evidence="1">Protein kinase domain-containing protein</fullName>
    </recommendedName>
</protein>
<dbReference type="GO" id="GO:0004672">
    <property type="term" value="F:protein kinase activity"/>
    <property type="evidence" value="ECO:0007669"/>
    <property type="project" value="InterPro"/>
</dbReference>
<comment type="caution">
    <text evidence="2">The sequence shown here is derived from an EMBL/GenBank/DDBJ whole genome shotgun (WGS) entry which is preliminary data.</text>
</comment>
<dbReference type="PROSITE" id="PS50011">
    <property type="entry name" value="PROTEIN_KINASE_DOM"/>
    <property type="match status" value="1"/>
</dbReference>
<evidence type="ECO:0000313" key="2">
    <source>
        <dbReference type="EMBL" id="RIA94125.1"/>
    </source>
</evidence>
<organism evidence="2 3">
    <name type="scientific">Glomus cerebriforme</name>
    <dbReference type="NCBI Taxonomy" id="658196"/>
    <lineage>
        <taxon>Eukaryota</taxon>
        <taxon>Fungi</taxon>
        <taxon>Fungi incertae sedis</taxon>
        <taxon>Mucoromycota</taxon>
        <taxon>Glomeromycotina</taxon>
        <taxon>Glomeromycetes</taxon>
        <taxon>Glomerales</taxon>
        <taxon>Glomeraceae</taxon>
        <taxon>Glomus</taxon>
    </lineage>
</organism>
<gene>
    <name evidence="2" type="ORF">C1645_690130</name>
</gene>
<dbReference type="Pfam" id="PF06293">
    <property type="entry name" value="Kdo"/>
    <property type="match status" value="1"/>
</dbReference>
<dbReference type="AlphaFoldDB" id="A0A397TCF3"/>
<dbReference type="Gene3D" id="1.10.510.10">
    <property type="entry name" value="Transferase(Phosphotransferase) domain 1"/>
    <property type="match status" value="1"/>
</dbReference>
<dbReference type="InterPro" id="IPR000719">
    <property type="entry name" value="Prot_kinase_dom"/>
</dbReference>
<dbReference type="SUPFAM" id="SSF56112">
    <property type="entry name" value="Protein kinase-like (PK-like)"/>
    <property type="match status" value="1"/>
</dbReference>
<dbReference type="InterPro" id="IPR011009">
    <property type="entry name" value="Kinase-like_dom_sf"/>
</dbReference>
<name>A0A397TCF3_9GLOM</name>
<proteinExistence type="predicted"/>